<dbReference type="GO" id="GO:0004673">
    <property type="term" value="F:protein histidine kinase activity"/>
    <property type="evidence" value="ECO:0007669"/>
    <property type="project" value="UniProtKB-EC"/>
</dbReference>
<dbReference type="PROSITE" id="PS50109">
    <property type="entry name" value="HIS_KIN"/>
    <property type="match status" value="1"/>
</dbReference>
<gene>
    <name evidence="13" type="ORF">ABH15_05095</name>
</gene>
<keyword evidence="10" id="KW-1133">Transmembrane helix</keyword>
<proteinExistence type="predicted"/>
<dbReference type="EMBL" id="LHQS01000002">
    <property type="protein sequence ID" value="RXE55631.1"/>
    <property type="molecule type" value="Genomic_DNA"/>
</dbReference>
<evidence type="ECO:0000256" key="9">
    <source>
        <dbReference type="SAM" id="Coils"/>
    </source>
</evidence>
<dbReference type="InterPro" id="IPR050351">
    <property type="entry name" value="BphY/WalK/GraS-like"/>
</dbReference>
<dbReference type="Proteomes" id="UP000290932">
    <property type="component" value="Unassembled WGS sequence"/>
</dbReference>
<keyword evidence="6" id="KW-0418">Kinase</keyword>
<evidence type="ECO:0000256" key="10">
    <source>
        <dbReference type="SAM" id="Phobius"/>
    </source>
</evidence>
<dbReference type="Gene3D" id="6.10.340.10">
    <property type="match status" value="1"/>
</dbReference>
<evidence type="ECO:0000256" key="3">
    <source>
        <dbReference type="ARBA" id="ARBA00022553"/>
    </source>
</evidence>
<comment type="catalytic activity">
    <reaction evidence="1">
        <text>ATP + protein L-histidine = ADP + protein N-phospho-L-histidine.</text>
        <dbReference type="EC" id="2.7.13.3"/>
    </reaction>
</comment>
<evidence type="ECO:0000256" key="4">
    <source>
        <dbReference type="ARBA" id="ARBA00022679"/>
    </source>
</evidence>
<dbReference type="RefSeq" id="WP_128693311.1">
    <property type="nucleotide sequence ID" value="NZ_LHQS01000002.1"/>
</dbReference>
<dbReference type="SMART" id="SM00387">
    <property type="entry name" value="HATPase_c"/>
    <property type="match status" value="1"/>
</dbReference>
<evidence type="ECO:0000256" key="2">
    <source>
        <dbReference type="ARBA" id="ARBA00012438"/>
    </source>
</evidence>
<dbReference type="GO" id="GO:0007234">
    <property type="term" value="P:osmosensory signaling via phosphorelay pathway"/>
    <property type="evidence" value="ECO:0007669"/>
    <property type="project" value="TreeGrafter"/>
</dbReference>
<name>A0A498GY18_9EURY</name>
<accession>A0A498GY18</accession>
<dbReference type="PANTHER" id="PTHR42878:SF7">
    <property type="entry name" value="SENSOR HISTIDINE KINASE GLRK"/>
    <property type="match status" value="1"/>
</dbReference>
<dbReference type="AlphaFoldDB" id="A0A498GY18"/>
<keyword evidence="5" id="KW-0547">Nucleotide-binding</keyword>
<feature type="coiled-coil region" evidence="9">
    <location>
        <begin position="377"/>
        <end position="415"/>
    </location>
</feature>
<dbReference type="CDD" id="cd06225">
    <property type="entry name" value="HAMP"/>
    <property type="match status" value="1"/>
</dbReference>
<evidence type="ECO:0000313" key="13">
    <source>
        <dbReference type="EMBL" id="RXE55631.1"/>
    </source>
</evidence>
<dbReference type="Pfam" id="PF02518">
    <property type="entry name" value="HATPase_c"/>
    <property type="match status" value="1"/>
</dbReference>
<dbReference type="InterPro" id="IPR004358">
    <property type="entry name" value="Sig_transdc_His_kin-like_C"/>
</dbReference>
<evidence type="ECO:0000256" key="5">
    <source>
        <dbReference type="ARBA" id="ARBA00022741"/>
    </source>
</evidence>
<dbReference type="InterPro" id="IPR036890">
    <property type="entry name" value="HATPase_C_sf"/>
</dbReference>
<dbReference type="SMART" id="SM00304">
    <property type="entry name" value="HAMP"/>
    <property type="match status" value="1"/>
</dbReference>
<keyword evidence="9" id="KW-0175">Coiled coil</keyword>
<dbReference type="InterPro" id="IPR005467">
    <property type="entry name" value="His_kinase_dom"/>
</dbReference>
<dbReference type="OrthoDB" id="342253at2157"/>
<dbReference type="GO" id="GO:0030295">
    <property type="term" value="F:protein kinase activator activity"/>
    <property type="evidence" value="ECO:0007669"/>
    <property type="project" value="TreeGrafter"/>
</dbReference>
<keyword evidence="3" id="KW-0597">Phosphoprotein</keyword>
<dbReference type="GO" id="GO:0005524">
    <property type="term" value="F:ATP binding"/>
    <property type="evidence" value="ECO:0007669"/>
    <property type="project" value="UniProtKB-KW"/>
</dbReference>
<dbReference type="SUPFAM" id="SSF58104">
    <property type="entry name" value="Methyl-accepting chemotaxis protein (MCP) signaling domain"/>
    <property type="match status" value="1"/>
</dbReference>
<organism evidence="13 14">
    <name type="scientific">Methanoculleus taiwanensis</name>
    <dbReference type="NCBI Taxonomy" id="1550565"/>
    <lineage>
        <taxon>Archaea</taxon>
        <taxon>Methanobacteriati</taxon>
        <taxon>Methanobacteriota</taxon>
        <taxon>Stenosarchaea group</taxon>
        <taxon>Methanomicrobia</taxon>
        <taxon>Methanomicrobiales</taxon>
        <taxon>Methanomicrobiaceae</taxon>
        <taxon>Methanoculleus</taxon>
    </lineage>
</organism>
<keyword evidence="8" id="KW-0902">Two-component regulatory system</keyword>
<dbReference type="SUPFAM" id="SSF158472">
    <property type="entry name" value="HAMP domain-like"/>
    <property type="match status" value="1"/>
</dbReference>
<dbReference type="Pfam" id="PF00672">
    <property type="entry name" value="HAMP"/>
    <property type="match status" value="1"/>
</dbReference>
<dbReference type="GO" id="GO:0016020">
    <property type="term" value="C:membrane"/>
    <property type="evidence" value="ECO:0007669"/>
    <property type="project" value="InterPro"/>
</dbReference>
<comment type="caution">
    <text evidence="13">The sequence shown here is derived from an EMBL/GenBank/DDBJ whole genome shotgun (WGS) entry which is preliminary data.</text>
</comment>
<feature type="transmembrane region" description="Helical" evidence="10">
    <location>
        <begin position="307"/>
        <end position="328"/>
    </location>
</feature>
<dbReference type="InterPro" id="IPR003660">
    <property type="entry name" value="HAMP_dom"/>
</dbReference>
<evidence type="ECO:0000256" key="7">
    <source>
        <dbReference type="ARBA" id="ARBA00022840"/>
    </source>
</evidence>
<keyword evidence="14" id="KW-1185">Reference proteome</keyword>
<dbReference type="Gene3D" id="3.30.565.10">
    <property type="entry name" value="Histidine kinase-like ATPase, C-terminal domain"/>
    <property type="match status" value="1"/>
</dbReference>
<reference evidence="13 14" key="1">
    <citation type="journal article" date="2015" name="Int. J. Syst. Evol. Microbiol.">
        <title>Methanoculleus taiwanensis sp. nov., a methanogen isolated from deep marine sediment at the deformation front area near Taiwan.</title>
        <authorList>
            <person name="Weng C.Y."/>
            <person name="Chen S.C."/>
            <person name="Lai M.C."/>
            <person name="Wu S.Y."/>
            <person name="Lin S."/>
            <person name="Yang T.F."/>
            <person name="Chen P.C."/>
        </authorList>
    </citation>
    <scope>NUCLEOTIDE SEQUENCE [LARGE SCALE GENOMIC DNA]</scope>
    <source>
        <strain evidence="13 14">CYW4</strain>
    </source>
</reference>
<dbReference type="CDD" id="cd00075">
    <property type="entry name" value="HATPase"/>
    <property type="match status" value="1"/>
</dbReference>
<keyword evidence="7" id="KW-0067">ATP-binding</keyword>
<dbReference type="PANTHER" id="PTHR42878">
    <property type="entry name" value="TWO-COMPONENT HISTIDINE KINASE"/>
    <property type="match status" value="1"/>
</dbReference>
<dbReference type="PROSITE" id="PS50885">
    <property type="entry name" value="HAMP"/>
    <property type="match status" value="1"/>
</dbReference>
<feature type="transmembrane region" description="Helical" evidence="10">
    <location>
        <begin position="12"/>
        <end position="35"/>
    </location>
</feature>
<dbReference type="InterPro" id="IPR003594">
    <property type="entry name" value="HATPase_dom"/>
</dbReference>
<sequence>MTRTTNADQKDWPFTYIFILAILLIVIPTIGAISIHDYFQEQERMTSDLATLQNVTEESIRASVVNADAGLKLFDDALNDRLKTGFTLFLQEYNRTGGDPAEMDLAGIKEKMGGTIDLYVINESGVVEYTTYPPDQGLDFKKIPDFYADITALRLGDSFTADRVVYKQSTGQIRKYAYMPTPDHRYLLELGFVPEAFADERNRVRSMENLQELVALNPYLDSIRVYNIFADPVGEPASTASPETRRLVTEVILPSRSDYEVRDTGSGKLIRYLFIDLKDPGYPSDMSLIIELTYNTALIEQQLDQLLLYRTAIALLAIVLCSAAIFVVTRRLTRPIAEIVDDIEIIARGDLDHTIRVAATREVRVLEQSINRMVGTLKSTIQRIRESEETIREYSDALEEQVRERTADLQESTERANLYLDVLTHDINNMTNTASLYADLLLEELEGEPREYTEKVHRSLQKSTQIIRNVNTIRQIHEERAALAPVVLDEVIRAEIGHHPDTSIRYAGTDVHVLADGLLSEIFTNLIGNAAKFGGQDLEITIRVEEREDEARVTVEDTGPGIPDAMKGQLFSRFTRGGSEKSGRGLGLYICRMLVERYGGRIWVEDRVPGEPERGAAIRFTLRKAAMQN</sequence>
<keyword evidence="4" id="KW-0808">Transferase</keyword>
<keyword evidence="10" id="KW-0812">Transmembrane</keyword>
<feature type="domain" description="Histidine kinase" evidence="11">
    <location>
        <begin position="422"/>
        <end position="626"/>
    </location>
</feature>
<dbReference type="GO" id="GO:0000156">
    <property type="term" value="F:phosphorelay response regulator activity"/>
    <property type="evidence" value="ECO:0007669"/>
    <property type="project" value="TreeGrafter"/>
</dbReference>
<dbReference type="PRINTS" id="PR00344">
    <property type="entry name" value="BCTRLSENSOR"/>
</dbReference>
<evidence type="ECO:0000313" key="14">
    <source>
        <dbReference type="Proteomes" id="UP000290932"/>
    </source>
</evidence>
<evidence type="ECO:0000259" key="12">
    <source>
        <dbReference type="PROSITE" id="PS50885"/>
    </source>
</evidence>
<evidence type="ECO:0000259" key="11">
    <source>
        <dbReference type="PROSITE" id="PS50109"/>
    </source>
</evidence>
<evidence type="ECO:0000256" key="6">
    <source>
        <dbReference type="ARBA" id="ARBA00022777"/>
    </source>
</evidence>
<evidence type="ECO:0000256" key="1">
    <source>
        <dbReference type="ARBA" id="ARBA00000085"/>
    </source>
</evidence>
<dbReference type="SUPFAM" id="SSF55874">
    <property type="entry name" value="ATPase domain of HSP90 chaperone/DNA topoisomerase II/histidine kinase"/>
    <property type="match status" value="1"/>
</dbReference>
<evidence type="ECO:0000256" key="8">
    <source>
        <dbReference type="ARBA" id="ARBA00023012"/>
    </source>
</evidence>
<feature type="domain" description="HAMP" evidence="12">
    <location>
        <begin position="330"/>
        <end position="382"/>
    </location>
</feature>
<protein>
    <recommendedName>
        <fullName evidence="2">histidine kinase</fullName>
        <ecNumber evidence="2">2.7.13.3</ecNumber>
    </recommendedName>
</protein>
<keyword evidence="10" id="KW-0472">Membrane</keyword>
<dbReference type="EC" id="2.7.13.3" evidence="2"/>